<sequence>MVKIFAHRGYKKKYPENSMRAFKKAIEFGADGIELDVHLTADHHIVVIHDETLSRTTNLSGSISKMTLSEIHRAKIKTGRLKYEKVPLLSQVLDLVHDTKLELNIEIKGQTDGVLESLLVDLLNHYSMNERIIISSFYLNSVQLIKQLNPHLETAYLYSRYVDLPWNLKADYLFDGIHTNTFYISRNFADRIAGEGLKVRMYTVNRADDIKYWLNSTVDAIITDDVELAIKAKKFI</sequence>
<evidence type="ECO:0000313" key="3">
    <source>
        <dbReference type="Proteomes" id="UP000294802"/>
    </source>
</evidence>
<dbReference type="AlphaFoldDB" id="A0A4R6BXC7"/>
<dbReference type="SUPFAM" id="SSF51695">
    <property type="entry name" value="PLC-like phosphodiesterases"/>
    <property type="match status" value="1"/>
</dbReference>
<dbReference type="GO" id="GO:0008081">
    <property type="term" value="F:phosphoric diester hydrolase activity"/>
    <property type="evidence" value="ECO:0007669"/>
    <property type="project" value="InterPro"/>
</dbReference>
<organism evidence="2 3">
    <name type="scientific">Macrococcus lamae</name>
    <dbReference type="NCBI Taxonomy" id="198484"/>
    <lineage>
        <taxon>Bacteria</taxon>
        <taxon>Bacillati</taxon>
        <taxon>Bacillota</taxon>
        <taxon>Bacilli</taxon>
        <taxon>Bacillales</taxon>
        <taxon>Staphylococcaceae</taxon>
        <taxon>Macrococcus</taxon>
    </lineage>
</organism>
<dbReference type="PROSITE" id="PS51704">
    <property type="entry name" value="GP_PDE"/>
    <property type="match status" value="1"/>
</dbReference>
<dbReference type="Pfam" id="PF03009">
    <property type="entry name" value="GDPD"/>
    <property type="match status" value="1"/>
</dbReference>
<dbReference type="GO" id="GO:0006629">
    <property type="term" value="P:lipid metabolic process"/>
    <property type="evidence" value="ECO:0007669"/>
    <property type="project" value="InterPro"/>
</dbReference>
<evidence type="ECO:0000259" key="1">
    <source>
        <dbReference type="PROSITE" id="PS51704"/>
    </source>
</evidence>
<name>A0A4R6BXC7_9STAP</name>
<comment type="caution">
    <text evidence="2">The sequence shown here is derived from an EMBL/GenBank/DDBJ whole genome shotgun (WGS) entry which is preliminary data.</text>
</comment>
<accession>A0A4R6BXC7</accession>
<dbReference type="Gene3D" id="3.20.20.190">
    <property type="entry name" value="Phosphatidylinositol (PI) phosphodiesterase"/>
    <property type="match status" value="1"/>
</dbReference>
<dbReference type="InterPro" id="IPR030395">
    <property type="entry name" value="GP_PDE_dom"/>
</dbReference>
<protein>
    <submittedName>
        <fullName evidence="2">Glycerophosphodiester phosphodiesterase</fullName>
    </submittedName>
</protein>
<evidence type="ECO:0000313" key="2">
    <source>
        <dbReference type="EMBL" id="TDM13169.1"/>
    </source>
</evidence>
<dbReference type="InterPro" id="IPR017946">
    <property type="entry name" value="PLC-like_Pdiesterase_TIM-brl"/>
</dbReference>
<dbReference type="PANTHER" id="PTHR46211">
    <property type="entry name" value="GLYCEROPHOSPHORYL DIESTER PHOSPHODIESTERASE"/>
    <property type="match status" value="1"/>
</dbReference>
<dbReference type="PANTHER" id="PTHR46211:SF1">
    <property type="entry name" value="GLYCEROPHOSPHODIESTER PHOSPHODIESTERASE, CYTOPLASMIC"/>
    <property type="match status" value="1"/>
</dbReference>
<dbReference type="OrthoDB" id="384721at2"/>
<keyword evidence="3" id="KW-1185">Reference proteome</keyword>
<proteinExistence type="predicted"/>
<feature type="domain" description="GP-PDE" evidence="1">
    <location>
        <begin position="2"/>
        <end position="233"/>
    </location>
</feature>
<dbReference type="RefSeq" id="WP_133442772.1">
    <property type="nucleotide sequence ID" value="NZ_SCWB01000001.1"/>
</dbReference>
<dbReference type="EMBL" id="SCWB01000001">
    <property type="protein sequence ID" value="TDM13169.1"/>
    <property type="molecule type" value="Genomic_DNA"/>
</dbReference>
<reference evidence="2 3" key="1">
    <citation type="submission" date="2019-01" db="EMBL/GenBank/DDBJ databases">
        <title>Draft genome sequences of the type strains of six Macrococcus species.</title>
        <authorList>
            <person name="Mazhar S."/>
            <person name="Altermann E."/>
            <person name="Hill C."/>
            <person name="Mcauliffe O."/>
        </authorList>
    </citation>
    <scope>NUCLEOTIDE SEQUENCE [LARGE SCALE GENOMIC DNA]</scope>
    <source>
        <strain evidence="2 3">CCM4815</strain>
    </source>
</reference>
<gene>
    <name evidence="2" type="ORF">ERX29_00775</name>
</gene>
<dbReference type="Proteomes" id="UP000294802">
    <property type="component" value="Unassembled WGS sequence"/>
</dbReference>